<evidence type="ECO:0000256" key="1">
    <source>
        <dbReference type="PIRSR" id="PIRSR637460-1"/>
    </source>
</evidence>
<keyword evidence="2" id="KW-1015">Disulfide bond</keyword>
<keyword evidence="4" id="KW-0732">Signal</keyword>
<organism evidence="6 7">
    <name type="scientific">Pseudonocardia alni</name>
    <name type="common">Amycolata alni</name>
    <dbReference type="NCBI Taxonomy" id="33907"/>
    <lineage>
        <taxon>Bacteria</taxon>
        <taxon>Bacillati</taxon>
        <taxon>Actinomycetota</taxon>
        <taxon>Actinomycetes</taxon>
        <taxon>Pseudonocardiales</taxon>
        <taxon>Pseudonocardiaceae</taxon>
        <taxon>Pseudonocardia</taxon>
    </lineage>
</organism>
<dbReference type="GO" id="GO:0019433">
    <property type="term" value="P:triglyceride catabolic process"/>
    <property type="evidence" value="ECO:0007669"/>
    <property type="project" value="TreeGrafter"/>
</dbReference>
<dbReference type="EMBL" id="PHUJ01000003">
    <property type="protein sequence ID" value="PKB29198.1"/>
    <property type="molecule type" value="Genomic_DNA"/>
</dbReference>
<evidence type="ECO:0000256" key="3">
    <source>
        <dbReference type="SAM" id="MobiDB-lite"/>
    </source>
</evidence>
<feature type="active site" description="Nucleophile" evidence="1">
    <location>
        <position position="61"/>
    </location>
</feature>
<gene>
    <name evidence="6" type="ORF">ATL51_0827</name>
</gene>
<dbReference type="GO" id="GO:0004806">
    <property type="term" value="F:triacylglycerol lipase activity"/>
    <property type="evidence" value="ECO:0007669"/>
    <property type="project" value="TreeGrafter"/>
</dbReference>
<dbReference type="InterPro" id="IPR036514">
    <property type="entry name" value="SGNH_hydro_sf"/>
</dbReference>
<dbReference type="Gene3D" id="3.40.50.1110">
    <property type="entry name" value="SGNH hydrolase"/>
    <property type="match status" value="1"/>
</dbReference>
<feature type="signal peptide" evidence="4">
    <location>
        <begin position="1"/>
        <end position="31"/>
    </location>
</feature>
<evidence type="ECO:0000313" key="6">
    <source>
        <dbReference type="EMBL" id="PKB29198.1"/>
    </source>
</evidence>
<dbReference type="InterPro" id="IPR013830">
    <property type="entry name" value="SGNH_hydro"/>
</dbReference>
<dbReference type="PANTHER" id="PTHR37981">
    <property type="entry name" value="LIPASE 2"/>
    <property type="match status" value="1"/>
</dbReference>
<evidence type="ECO:0000313" key="7">
    <source>
        <dbReference type="Proteomes" id="UP000232453"/>
    </source>
</evidence>
<sequence length="341" mass="35221">MRRPRPSRWLAVATMTLLSSAGMSALAPAQAEAPTTFAETTLSARNLDTAPVGRFVALGDSYAAGPLVPVQQGTPSGCLRSNQNYPSVLARSAGIGRFTDVSCSGATTEDMTAPQQVQAGPNPPQLDALDGSESLVTLTIGGNDIGFSGIIGECVRRSSANLFGAACKDFYTAGGTDQLAERIDDTESKVSDVLATIRDRSPAARVAVVGYPSILPDTGPGCYPVIPFSPGDTAYLRETEKKLNAMLADAARDAGVDYVDTYTPTIGHDACTLPGVKWVEGLVPTSPAAPVHPNAQGMRAMAAAAGDVLGIRVARPTSQPVPGATNPVPTESLPPQARTAN</sequence>
<dbReference type="InterPro" id="IPR037460">
    <property type="entry name" value="SEST-like"/>
</dbReference>
<evidence type="ECO:0000259" key="5">
    <source>
        <dbReference type="Pfam" id="PF13472"/>
    </source>
</evidence>
<evidence type="ECO:0000256" key="4">
    <source>
        <dbReference type="SAM" id="SignalP"/>
    </source>
</evidence>
<feature type="chain" id="PRO_5041213563" evidence="4">
    <location>
        <begin position="32"/>
        <end position="341"/>
    </location>
</feature>
<feature type="disulfide bond" evidence="2">
    <location>
        <begin position="222"/>
        <end position="271"/>
    </location>
</feature>
<dbReference type="SUPFAM" id="SSF52266">
    <property type="entry name" value="SGNH hydrolase"/>
    <property type="match status" value="1"/>
</dbReference>
<reference evidence="6 7" key="1">
    <citation type="submission" date="2017-11" db="EMBL/GenBank/DDBJ databases">
        <title>Sequencing the genomes of 1000 actinobacteria strains.</title>
        <authorList>
            <person name="Klenk H.-P."/>
        </authorList>
    </citation>
    <scope>NUCLEOTIDE SEQUENCE [LARGE SCALE GENOMIC DNA]</scope>
    <source>
        <strain evidence="6 7">DSM 44104</strain>
    </source>
</reference>
<dbReference type="CDD" id="cd01823">
    <property type="entry name" value="SEST_like"/>
    <property type="match status" value="1"/>
</dbReference>
<feature type="domain" description="SGNH hydrolase-type esterase" evidence="5">
    <location>
        <begin position="57"/>
        <end position="300"/>
    </location>
</feature>
<feature type="active site" evidence="1">
    <location>
        <position position="292"/>
    </location>
</feature>
<dbReference type="AlphaFoldDB" id="A0AA44ZMT3"/>
<feature type="disulfide bond" evidence="2">
    <location>
        <begin position="154"/>
        <end position="167"/>
    </location>
</feature>
<feature type="region of interest" description="Disordered" evidence="3">
    <location>
        <begin position="316"/>
        <end position="341"/>
    </location>
</feature>
<name>A0AA44ZMT3_PSEA5</name>
<feature type="disulfide bond" evidence="2">
    <location>
        <begin position="78"/>
        <end position="103"/>
    </location>
</feature>
<comment type="caution">
    <text evidence="6">The sequence shown here is derived from an EMBL/GenBank/DDBJ whole genome shotgun (WGS) entry which is preliminary data.</text>
</comment>
<dbReference type="Proteomes" id="UP000232453">
    <property type="component" value="Unassembled WGS sequence"/>
</dbReference>
<proteinExistence type="predicted"/>
<accession>A0AA44ZMT3</accession>
<dbReference type="PANTHER" id="PTHR37981:SF1">
    <property type="entry name" value="SGNH HYDROLASE-TYPE ESTERASE DOMAIN-CONTAINING PROTEIN"/>
    <property type="match status" value="1"/>
</dbReference>
<protein>
    <submittedName>
        <fullName evidence="6">GDSL-like lipase/acylhydrolase family protein</fullName>
    </submittedName>
</protein>
<dbReference type="Pfam" id="PF13472">
    <property type="entry name" value="Lipase_GDSL_2"/>
    <property type="match status" value="1"/>
</dbReference>
<evidence type="ECO:0000256" key="2">
    <source>
        <dbReference type="PIRSR" id="PIRSR637460-2"/>
    </source>
</evidence>